<dbReference type="AlphaFoldDB" id="A0ABD5UNL6"/>
<evidence type="ECO:0008006" key="3">
    <source>
        <dbReference type="Google" id="ProtNLM"/>
    </source>
</evidence>
<gene>
    <name evidence="1" type="ORF">ACFQEY_10440</name>
</gene>
<organism evidence="1 2">
    <name type="scientific">Halorubrum trueperi</name>
    <dbReference type="NCBI Taxonomy" id="2004704"/>
    <lineage>
        <taxon>Archaea</taxon>
        <taxon>Methanobacteriati</taxon>
        <taxon>Methanobacteriota</taxon>
        <taxon>Stenosarchaea group</taxon>
        <taxon>Halobacteria</taxon>
        <taxon>Halobacteriales</taxon>
        <taxon>Haloferacaceae</taxon>
        <taxon>Halorubrum</taxon>
    </lineage>
</organism>
<protein>
    <recommendedName>
        <fullName evidence="3">PepSY domain-containing protein</fullName>
    </recommendedName>
</protein>
<dbReference type="RefSeq" id="WP_379768226.1">
    <property type="nucleotide sequence ID" value="NZ_JBHSXI010000011.1"/>
</dbReference>
<sequence length="72" mass="8227">MSPMSMDDWERVTPDPDPIADLGYAVGEWTVSETDRFGHRHRVFVSNHDDDHDREAFIIADETGVIDPVSNR</sequence>
<comment type="caution">
    <text evidence="1">The sequence shown here is derived from an EMBL/GenBank/DDBJ whole genome shotgun (WGS) entry which is preliminary data.</text>
</comment>
<reference evidence="1 2" key="1">
    <citation type="journal article" date="2019" name="Int. J. Syst. Evol. Microbiol.">
        <title>The Global Catalogue of Microorganisms (GCM) 10K type strain sequencing project: providing services to taxonomists for standard genome sequencing and annotation.</title>
        <authorList>
            <consortium name="The Broad Institute Genomics Platform"/>
            <consortium name="The Broad Institute Genome Sequencing Center for Infectious Disease"/>
            <person name="Wu L."/>
            <person name="Ma J."/>
        </authorList>
    </citation>
    <scope>NUCLEOTIDE SEQUENCE [LARGE SCALE GENOMIC DNA]</scope>
    <source>
        <strain evidence="1 2">Y73</strain>
    </source>
</reference>
<proteinExistence type="predicted"/>
<accession>A0ABD5UNL6</accession>
<evidence type="ECO:0000313" key="1">
    <source>
        <dbReference type="EMBL" id="MFC6889429.1"/>
    </source>
</evidence>
<name>A0ABD5UNL6_9EURY</name>
<dbReference type="EMBL" id="JBHSXI010000011">
    <property type="protein sequence ID" value="MFC6889429.1"/>
    <property type="molecule type" value="Genomic_DNA"/>
</dbReference>
<keyword evidence="2" id="KW-1185">Reference proteome</keyword>
<evidence type="ECO:0000313" key="2">
    <source>
        <dbReference type="Proteomes" id="UP001596333"/>
    </source>
</evidence>
<dbReference type="Proteomes" id="UP001596333">
    <property type="component" value="Unassembled WGS sequence"/>
</dbReference>